<proteinExistence type="predicted"/>
<dbReference type="AlphaFoldDB" id="A4TYV2"/>
<name>A4TYV2_9PROT</name>
<feature type="region of interest" description="Disordered" evidence="1">
    <location>
        <begin position="13"/>
        <end position="35"/>
    </location>
</feature>
<evidence type="ECO:0000256" key="1">
    <source>
        <dbReference type="SAM" id="MobiDB-lite"/>
    </source>
</evidence>
<accession>A4TYV2</accession>
<reference evidence="2" key="1">
    <citation type="journal article" date="2007" name="J. Bacteriol.">
        <title>Comparative genome analysis of four magnetotactic bacteria reveals a complex set of group-specific genes implicated in magnetosome biomineralization and function.</title>
        <authorList>
            <person name="Richter M."/>
            <person name="Kube M."/>
            <person name="Bazylinski D.A."/>
            <person name="Lombardot T."/>
            <person name="Gloeckner F.O."/>
            <person name="Reinhardt R."/>
            <person name="Schueler D."/>
        </authorList>
    </citation>
    <scope>NUCLEOTIDE SEQUENCE</scope>
    <source>
        <strain evidence="2">MSR-1</strain>
    </source>
</reference>
<protein>
    <submittedName>
        <fullName evidence="2">Uncharacterized protein</fullName>
    </submittedName>
</protein>
<gene>
    <name evidence="2" type="ORF">MGR_3373</name>
</gene>
<dbReference type="EMBL" id="CU459003">
    <property type="protein sequence ID" value="CAM75809.1"/>
    <property type="molecule type" value="Genomic_DNA"/>
</dbReference>
<sequence length="93" mass="10319">MISLTVIIEGPRPATTVGRTRPPTPPTPASCRHGRGSLSSLRIQEAFRLPWSRPRWALFYRFLPAHDGGGGPFALVTLMDHNIMDLFDPSGFF</sequence>
<evidence type="ECO:0000313" key="2">
    <source>
        <dbReference type="EMBL" id="CAM75809.1"/>
    </source>
</evidence>
<organism evidence="2">
    <name type="scientific">Magnetospirillum gryphiswaldense</name>
    <dbReference type="NCBI Taxonomy" id="55518"/>
    <lineage>
        <taxon>Bacteria</taxon>
        <taxon>Pseudomonadati</taxon>
        <taxon>Pseudomonadota</taxon>
        <taxon>Alphaproteobacteria</taxon>
        <taxon>Rhodospirillales</taxon>
        <taxon>Rhodospirillaceae</taxon>
        <taxon>Magnetospirillum</taxon>
    </lineage>
</organism>